<feature type="region of interest" description="Disordered" evidence="1">
    <location>
        <begin position="88"/>
        <end position="145"/>
    </location>
</feature>
<feature type="compositionally biased region" description="Basic residues" evidence="1">
    <location>
        <begin position="810"/>
        <end position="821"/>
    </location>
</feature>
<dbReference type="InterPro" id="IPR012340">
    <property type="entry name" value="NA-bd_OB-fold"/>
</dbReference>
<evidence type="ECO:0000313" key="4">
    <source>
        <dbReference type="Proteomes" id="UP001189429"/>
    </source>
</evidence>
<proteinExistence type="predicted"/>
<feature type="region of interest" description="Disordered" evidence="1">
    <location>
        <begin position="755"/>
        <end position="821"/>
    </location>
</feature>
<protein>
    <recommendedName>
        <fullName evidence="2">S1 motif domain-containing protein</fullName>
    </recommendedName>
</protein>
<feature type="domain" description="S1 motif" evidence="2">
    <location>
        <begin position="463"/>
        <end position="525"/>
    </location>
</feature>
<gene>
    <name evidence="3" type="ORF">PCOR1329_LOCUS72646</name>
</gene>
<sequence>MPGGGAWAAPDEASSGLRGAACGGAQRRSRRAGCLRRPRSAEAAAEARANQERQCGRRRSGHGRGRPAACPRPWRRLGLGVARGPARVASGAGYGEVGRRLGPGRPAAGRLQGTEQPQEPSAGEDDEKPEVVKRKPKKKKWRSRLEDLSVGQTLAGRVFFISDEAVWIDIGASWRHARCCGRVLAPREEALRSLQAKQNVTATVEKVEDGRFWVSVAGLPKVPLVKDMEVGQSLQGRVAHKSRRGVMIDVGSDRNAYVWAPKKMAFEMLQNNEIVSTTVEKVDGDTVFVSVDGLPVIRSVEDLRVGETLDGVVAFKSVENGVYVDIGLPRTARVFAPRLTALSMLKANALVSATVEKVTEHRGVLTTWVSVAGVPKPQKASEDLEAGETFEGTVVYKAREGVYVDIGCELLPRVFAPIRQSLDTLEVNQTVTATIEKIPDSKALWVSVAGLPKLRLMKDLREGEQLEGIVVNRTKDGVFLDIGTLTRQARVLAPRSKAFEKLQFGTVVRATVERIRPKYILVSVAGLPRLKLIEDFQKGQVVDGYVAMKISTGVLVNIGCEQLAFLAAPTEEAFMLEPNEELKGLRVLSVDVEAAQVALSYDGLSDLVAPRLARRGPPMPPLPMPAGGGQSPPRRQRTPAPTPRAPPPQAAPARPQPPAAEGGLGGGAGGERARKGEAVGRRGDGHDGRAAEGDVPGGGACGFGHEGGPCEAADAIYSGIDTERRIVELEGELRAAKSADDFLECHRISTELARLSASLEAARPQKPRDAPGEHRARRRPAGAARGPRRARLGRPQSPSPRRPQSPSPRTRSRTTSRWARR</sequence>
<accession>A0ABN9X242</accession>
<feature type="compositionally biased region" description="Pro residues" evidence="1">
    <location>
        <begin position="797"/>
        <end position="806"/>
    </location>
</feature>
<dbReference type="PROSITE" id="PS50126">
    <property type="entry name" value="S1"/>
    <property type="match status" value="1"/>
</dbReference>
<comment type="caution">
    <text evidence="3">The sequence shown here is derived from an EMBL/GenBank/DDBJ whole genome shotgun (WGS) entry which is preliminary data.</text>
</comment>
<evidence type="ECO:0000256" key="1">
    <source>
        <dbReference type="SAM" id="MobiDB-lite"/>
    </source>
</evidence>
<feature type="compositionally biased region" description="Basic residues" evidence="1">
    <location>
        <begin position="27"/>
        <end position="38"/>
    </location>
</feature>
<reference evidence="3" key="1">
    <citation type="submission" date="2023-10" db="EMBL/GenBank/DDBJ databases">
        <authorList>
            <person name="Chen Y."/>
            <person name="Shah S."/>
            <person name="Dougan E. K."/>
            <person name="Thang M."/>
            <person name="Chan C."/>
        </authorList>
    </citation>
    <scope>NUCLEOTIDE SEQUENCE [LARGE SCALE GENOMIC DNA]</scope>
</reference>
<dbReference type="SMART" id="SM00316">
    <property type="entry name" value="S1"/>
    <property type="match status" value="5"/>
</dbReference>
<keyword evidence="4" id="KW-1185">Reference proteome</keyword>
<feature type="compositionally biased region" description="Basic residues" evidence="1">
    <location>
        <begin position="775"/>
        <end position="792"/>
    </location>
</feature>
<feature type="compositionally biased region" description="Basic and acidic residues" evidence="1">
    <location>
        <begin position="671"/>
        <end position="692"/>
    </location>
</feature>
<dbReference type="Proteomes" id="UP001189429">
    <property type="component" value="Unassembled WGS sequence"/>
</dbReference>
<dbReference type="EMBL" id="CAUYUJ010019726">
    <property type="protein sequence ID" value="CAK0893258.1"/>
    <property type="molecule type" value="Genomic_DNA"/>
</dbReference>
<feature type="region of interest" description="Disordered" evidence="1">
    <location>
        <begin position="1"/>
        <end position="74"/>
    </location>
</feature>
<feature type="region of interest" description="Disordered" evidence="1">
    <location>
        <begin position="612"/>
        <end position="694"/>
    </location>
</feature>
<feature type="compositionally biased region" description="Pro residues" evidence="1">
    <location>
        <begin position="640"/>
        <end position="658"/>
    </location>
</feature>
<evidence type="ECO:0000259" key="2">
    <source>
        <dbReference type="PROSITE" id="PS50126"/>
    </source>
</evidence>
<organism evidence="3 4">
    <name type="scientific">Prorocentrum cordatum</name>
    <dbReference type="NCBI Taxonomy" id="2364126"/>
    <lineage>
        <taxon>Eukaryota</taxon>
        <taxon>Sar</taxon>
        <taxon>Alveolata</taxon>
        <taxon>Dinophyceae</taxon>
        <taxon>Prorocentrales</taxon>
        <taxon>Prorocentraceae</taxon>
        <taxon>Prorocentrum</taxon>
    </lineage>
</organism>
<feature type="compositionally biased region" description="Basic residues" evidence="1">
    <location>
        <begin position="56"/>
        <end position="65"/>
    </location>
</feature>
<dbReference type="SUPFAM" id="SSF50249">
    <property type="entry name" value="Nucleic acid-binding proteins"/>
    <property type="match status" value="1"/>
</dbReference>
<evidence type="ECO:0000313" key="3">
    <source>
        <dbReference type="EMBL" id="CAK0893258.1"/>
    </source>
</evidence>
<name>A0ABN9X242_9DINO</name>
<dbReference type="InterPro" id="IPR003029">
    <property type="entry name" value="S1_domain"/>
</dbReference>